<evidence type="ECO:0000313" key="3">
    <source>
        <dbReference type="Proteomes" id="UP000606786"/>
    </source>
</evidence>
<evidence type="ECO:0000256" key="1">
    <source>
        <dbReference type="SAM" id="MobiDB-lite"/>
    </source>
</evidence>
<accession>A0A811UTL6</accession>
<dbReference type="AlphaFoldDB" id="A0A811UTL6"/>
<organism evidence="2 3">
    <name type="scientific">Ceratitis capitata</name>
    <name type="common">Mediterranean fruit fly</name>
    <name type="synonym">Tephritis capitata</name>
    <dbReference type="NCBI Taxonomy" id="7213"/>
    <lineage>
        <taxon>Eukaryota</taxon>
        <taxon>Metazoa</taxon>
        <taxon>Ecdysozoa</taxon>
        <taxon>Arthropoda</taxon>
        <taxon>Hexapoda</taxon>
        <taxon>Insecta</taxon>
        <taxon>Pterygota</taxon>
        <taxon>Neoptera</taxon>
        <taxon>Endopterygota</taxon>
        <taxon>Diptera</taxon>
        <taxon>Brachycera</taxon>
        <taxon>Muscomorpha</taxon>
        <taxon>Tephritoidea</taxon>
        <taxon>Tephritidae</taxon>
        <taxon>Ceratitis</taxon>
        <taxon>Ceratitis</taxon>
    </lineage>
</organism>
<comment type="caution">
    <text evidence="2">The sequence shown here is derived from an EMBL/GenBank/DDBJ whole genome shotgun (WGS) entry which is preliminary data.</text>
</comment>
<dbReference type="EMBL" id="CAJHJT010000034">
    <property type="protein sequence ID" value="CAD7002310.1"/>
    <property type="molecule type" value="Genomic_DNA"/>
</dbReference>
<sequence length="51" mass="5640">MTKVNRNAASRELPAPEQQQNLGRVPNSSTDDRPPAEAMAQMRRSTNGMQT</sequence>
<keyword evidence="3" id="KW-1185">Reference proteome</keyword>
<feature type="non-terminal residue" evidence="2">
    <location>
        <position position="1"/>
    </location>
</feature>
<protein>
    <submittedName>
        <fullName evidence="2">(Mediterranean fruit fly) hypothetical protein</fullName>
    </submittedName>
</protein>
<feature type="compositionally biased region" description="Polar residues" evidence="1">
    <location>
        <begin position="17"/>
        <end position="29"/>
    </location>
</feature>
<proteinExistence type="predicted"/>
<feature type="region of interest" description="Disordered" evidence="1">
    <location>
        <begin position="1"/>
        <end position="51"/>
    </location>
</feature>
<reference evidence="2" key="1">
    <citation type="submission" date="2020-11" db="EMBL/GenBank/DDBJ databases">
        <authorList>
            <person name="Whitehead M."/>
        </authorList>
    </citation>
    <scope>NUCLEOTIDE SEQUENCE</scope>
    <source>
        <strain evidence="2">EGII</strain>
    </source>
</reference>
<name>A0A811UTL6_CERCA</name>
<dbReference type="Proteomes" id="UP000606786">
    <property type="component" value="Unassembled WGS sequence"/>
</dbReference>
<gene>
    <name evidence="2" type="ORF">CCAP1982_LOCUS10801</name>
</gene>
<evidence type="ECO:0000313" key="2">
    <source>
        <dbReference type="EMBL" id="CAD7002310.1"/>
    </source>
</evidence>